<name>A0ABQ8HX77_9ROSI</name>
<protein>
    <recommendedName>
        <fullName evidence="5">IST1-like protein</fullName>
    </recommendedName>
</protein>
<evidence type="ECO:0008006" key="5">
    <source>
        <dbReference type="Google" id="ProtNLM"/>
    </source>
</evidence>
<evidence type="ECO:0000256" key="2">
    <source>
        <dbReference type="SAM" id="MobiDB-lite"/>
    </source>
</evidence>
<evidence type="ECO:0000313" key="4">
    <source>
        <dbReference type="Proteomes" id="UP000827721"/>
    </source>
</evidence>
<dbReference type="Gene3D" id="1.20.1260.60">
    <property type="entry name" value="Vacuolar protein sorting-associated protein Ist1"/>
    <property type="match status" value="1"/>
</dbReference>
<proteinExistence type="inferred from homology"/>
<dbReference type="EMBL" id="JAFEMO010000006">
    <property type="protein sequence ID" value="KAH7568954.1"/>
    <property type="molecule type" value="Genomic_DNA"/>
</dbReference>
<evidence type="ECO:0000313" key="3">
    <source>
        <dbReference type="EMBL" id="KAH7568954.1"/>
    </source>
</evidence>
<gene>
    <name evidence="3" type="ORF">JRO89_XS06G0078900</name>
</gene>
<dbReference type="Pfam" id="PF03398">
    <property type="entry name" value="Ist1"/>
    <property type="match status" value="1"/>
</dbReference>
<dbReference type="InterPro" id="IPR042277">
    <property type="entry name" value="IST1-like"/>
</dbReference>
<organism evidence="3 4">
    <name type="scientific">Xanthoceras sorbifolium</name>
    <dbReference type="NCBI Taxonomy" id="99658"/>
    <lineage>
        <taxon>Eukaryota</taxon>
        <taxon>Viridiplantae</taxon>
        <taxon>Streptophyta</taxon>
        <taxon>Embryophyta</taxon>
        <taxon>Tracheophyta</taxon>
        <taxon>Spermatophyta</taxon>
        <taxon>Magnoliopsida</taxon>
        <taxon>eudicotyledons</taxon>
        <taxon>Gunneridae</taxon>
        <taxon>Pentapetalae</taxon>
        <taxon>rosids</taxon>
        <taxon>malvids</taxon>
        <taxon>Sapindales</taxon>
        <taxon>Sapindaceae</taxon>
        <taxon>Xanthoceroideae</taxon>
        <taxon>Xanthoceras</taxon>
    </lineage>
</organism>
<dbReference type="Proteomes" id="UP000827721">
    <property type="component" value="Unassembled WGS sequence"/>
</dbReference>
<evidence type="ECO:0000256" key="1">
    <source>
        <dbReference type="ARBA" id="ARBA00005536"/>
    </source>
</evidence>
<sequence length="575" mass="65834">MFDILFGWRKASKCKKLVRRVQCRLKFLKIKRDSNVMQLRDEIAQILKNGHHEIAFSRVEQLSKDQNLLAAYDLLEHFCECIIIHFSYIRKHKDCPNDINEAVSTLIFAAAWCGDLPELQMIRKLFGERYGHKFAKAAVELCPGTLVNSQIREKLCMKSIPENVKSRLMEEIAKDYNLPQGLHGCDNDKRLEPHLPKLCGDVGCQWEGFIFEEEAQVNCNSLGGAEKMLALCTNDKIIERSSNSNPARLIIEPLQVTARHRSTMQVENCGYIPRTIPNRLAHHQSSLECCSSKTLSIVSLKNKAEPGSTAPASEISAYQFHKSTVNFQEVEEIQSSNTLQDQCKDEETFSFNYYIFPLADQSYGAQNCNRPGSWNVTACYGNSYRSCLSQTLKEKNVRCGKYYEETSNFSQDQKFICHQSGHHDKHPGRMPNDQIQYTRKTKRHICCSKMQRHVLSSQCRYNHRKSFCRCRFSGEMDSNCSLEHPCYHSVLEFHNDILVKKCRKLQVSDFSGSFAASCSRGPSPDIEPEPTIRSTNSSHSHVHPKLPDYNELAAKFKALKKEHQQRTAKEVRGSK</sequence>
<comment type="similarity">
    <text evidence="1">Belongs to the IST1 family.</text>
</comment>
<feature type="region of interest" description="Disordered" evidence="2">
    <location>
        <begin position="517"/>
        <end position="544"/>
    </location>
</feature>
<accession>A0ABQ8HX77</accession>
<dbReference type="PANTHER" id="PTHR12161">
    <property type="entry name" value="IST1 FAMILY MEMBER"/>
    <property type="match status" value="1"/>
</dbReference>
<dbReference type="PANTHER" id="PTHR12161:SF50">
    <property type="entry name" value="VACUOLAR PROTEIN SORTING-ASSOCIATED PROTEIN IST1"/>
    <property type="match status" value="1"/>
</dbReference>
<comment type="caution">
    <text evidence="3">The sequence shown here is derived from an EMBL/GenBank/DDBJ whole genome shotgun (WGS) entry which is preliminary data.</text>
</comment>
<keyword evidence="4" id="KW-1185">Reference proteome</keyword>
<dbReference type="InterPro" id="IPR005061">
    <property type="entry name" value="Ist1"/>
</dbReference>
<reference evidence="3 4" key="1">
    <citation type="submission" date="2021-02" db="EMBL/GenBank/DDBJ databases">
        <title>Plant Genome Project.</title>
        <authorList>
            <person name="Zhang R.-G."/>
        </authorList>
    </citation>
    <scope>NUCLEOTIDE SEQUENCE [LARGE SCALE GENOMIC DNA]</scope>
    <source>
        <tissue evidence="3">Leaves</tissue>
    </source>
</reference>